<evidence type="ECO:0000256" key="1">
    <source>
        <dbReference type="SAM" id="MobiDB-lite"/>
    </source>
</evidence>
<protein>
    <submittedName>
        <fullName evidence="2">Uncharacterized protein</fullName>
    </submittedName>
</protein>
<accession>A0A835PND3</accession>
<dbReference type="Proteomes" id="UP000636800">
    <property type="component" value="Chromosome 12"/>
</dbReference>
<reference evidence="2 3" key="1">
    <citation type="journal article" date="2020" name="Nat. Food">
        <title>A phased Vanilla planifolia genome enables genetic improvement of flavour and production.</title>
        <authorList>
            <person name="Hasing T."/>
            <person name="Tang H."/>
            <person name="Brym M."/>
            <person name="Khazi F."/>
            <person name="Huang T."/>
            <person name="Chambers A.H."/>
        </authorList>
    </citation>
    <scope>NUCLEOTIDE SEQUENCE [LARGE SCALE GENOMIC DNA]</scope>
    <source>
        <tissue evidence="2">Leaf</tissue>
    </source>
</reference>
<keyword evidence="3" id="KW-1185">Reference proteome</keyword>
<proteinExistence type="predicted"/>
<evidence type="ECO:0000313" key="2">
    <source>
        <dbReference type="EMBL" id="KAG0457175.1"/>
    </source>
</evidence>
<comment type="caution">
    <text evidence="2">The sequence shown here is derived from an EMBL/GenBank/DDBJ whole genome shotgun (WGS) entry which is preliminary data.</text>
</comment>
<dbReference type="EMBL" id="JADCNL010000012">
    <property type="protein sequence ID" value="KAG0457175.1"/>
    <property type="molecule type" value="Genomic_DNA"/>
</dbReference>
<name>A0A835PND3_VANPL</name>
<feature type="region of interest" description="Disordered" evidence="1">
    <location>
        <begin position="120"/>
        <end position="148"/>
    </location>
</feature>
<evidence type="ECO:0000313" key="3">
    <source>
        <dbReference type="Proteomes" id="UP000636800"/>
    </source>
</evidence>
<organism evidence="2 3">
    <name type="scientific">Vanilla planifolia</name>
    <name type="common">Vanilla</name>
    <dbReference type="NCBI Taxonomy" id="51239"/>
    <lineage>
        <taxon>Eukaryota</taxon>
        <taxon>Viridiplantae</taxon>
        <taxon>Streptophyta</taxon>
        <taxon>Embryophyta</taxon>
        <taxon>Tracheophyta</taxon>
        <taxon>Spermatophyta</taxon>
        <taxon>Magnoliopsida</taxon>
        <taxon>Liliopsida</taxon>
        <taxon>Asparagales</taxon>
        <taxon>Orchidaceae</taxon>
        <taxon>Vanilloideae</taxon>
        <taxon>Vanilleae</taxon>
        <taxon>Vanilla</taxon>
    </lineage>
</organism>
<sequence>MEDSLFYFVDEFRKYNLLIGCSAQNKNNILQLGPRLIEIWWRIMHMECKFSKVKVNELKVLLDEKKAHITTLMEKTFEVRGMKKKIQNNILLAKKQRDKYESEHSRGCSLVAKLRNRFSSPNEESNDLLDVSNASNKDGGLGHTVKKSNRPYHVSQTFKGSEIIFIGSDEIELKKLKERSFGDFITGNYGDGN</sequence>
<gene>
    <name evidence="2" type="ORF">HPP92_022332</name>
</gene>
<dbReference type="OrthoDB" id="10259487at2759"/>
<dbReference type="AlphaFoldDB" id="A0A835PND3"/>